<organism evidence="1 2">
    <name type="scientific">Pandoraea anhela</name>
    <dbReference type="NCBI Taxonomy" id="2508295"/>
    <lineage>
        <taxon>Bacteria</taxon>
        <taxon>Pseudomonadati</taxon>
        <taxon>Pseudomonadota</taxon>
        <taxon>Betaproteobacteria</taxon>
        <taxon>Burkholderiales</taxon>
        <taxon>Burkholderiaceae</taxon>
        <taxon>Pandoraea</taxon>
    </lineage>
</organism>
<dbReference type="Proteomes" id="UP000406256">
    <property type="component" value="Unassembled WGS sequence"/>
</dbReference>
<sequence length="161" mass="18343">MHRSFRTPFDATNHVDESTAHAFDGGMSQRRLNDFLDVMGRRFGLPRLQSQASPGAGITLENGDAVYFRSNGTLDSFDLYFRIDVPPSMLNQPDLIHLIIKNCFSGDKPPPVLFIQEREGFLLFGLTDIEYGESPETSEHRINVCFSEYITLIEFLRNEVH</sequence>
<gene>
    <name evidence="1" type="ORF">PAN31108_01029</name>
</gene>
<dbReference type="RefSeq" id="WP_150667774.1">
    <property type="nucleotide sequence ID" value="NZ_CABPSB010000002.1"/>
</dbReference>
<dbReference type="OrthoDB" id="8941526at2"/>
<keyword evidence="2" id="KW-1185">Reference proteome</keyword>
<dbReference type="EMBL" id="CABPSB010000002">
    <property type="protein sequence ID" value="VVD79422.1"/>
    <property type="molecule type" value="Genomic_DNA"/>
</dbReference>
<dbReference type="AlphaFoldDB" id="A0A5E4SWK6"/>
<name>A0A5E4SWK6_9BURK</name>
<accession>A0A5E4SWK6</accession>
<proteinExistence type="predicted"/>
<reference evidence="1 2" key="1">
    <citation type="submission" date="2019-08" db="EMBL/GenBank/DDBJ databases">
        <authorList>
            <person name="Peeters C."/>
        </authorList>
    </citation>
    <scope>NUCLEOTIDE SEQUENCE [LARGE SCALE GENOMIC DNA]</scope>
    <source>
        <strain evidence="1 2">LMG 31108</strain>
    </source>
</reference>
<evidence type="ECO:0000313" key="1">
    <source>
        <dbReference type="EMBL" id="VVD79422.1"/>
    </source>
</evidence>
<evidence type="ECO:0000313" key="2">
    <source>
        <dbReference type="Proteomes" id="UP000406256"/>
    </source>
</evidence>
<protein>
    <submittedName>
        <fullName evidence="1">Uncharacterized protein</fullName>
    </submittedName>
</protein>